<dbReference type="RefSeq" id="WP_167474407.1">
    <property type="nucleotide sequence ID" value="NZ_CP046172.1"/>
</dbReference>
<evidence type="ECO:0000256" key="1">
    <source>
        <dbReference type="ARBA" id="ARBA00006479"/>
    </source>
</evidence>
<gene>
    <name evidence="2" type="ORF">F5544_18750</name>
</gene>
<sequence>MVTEQRVRGRNATYLIDLGGTWLRLTDATGPSPVVTCLPAPSLLRRPDRTVAELRRELVELLCARTPSDAVVAMSCGAAMDETRGIVYGSAPLWGAARDQFRLVDALTERRPDVRWYLVNDLTAGLADFARFAPSTARLIGYLTVSSGIAYRCADFARRTIPVDEWGLQGEVGHLTAPLSDELHPAPRCGCGASGHIGAIASGPGIQQVAATVGLDCGPDFTAGFTERLAARDRLALRVLRVAVAPIAEFLRGLWYTTPQLDLVGLGGGVVENLREFYRAELFRLLAERRSYADRGRDEEWLTRHVKLCAPGEIDSMRGAARMLRGELAVAR</sequence>
<dbReference type="Gene3D" id="3.30.420.40">
    <property type="match status" value="2"/>
</dbReference>
<dbReference type="KEGG" id="nah:F5544_18750"/>
<reference evidence="2 3" key="1">
    <citation type="journal article" date="2019" name="ACS Chem. Biol.">
        <title>Identification and Mobilization of a Cryptic Antibiotic Biosynthesis Gene Locus from a Human-Pathogenic Nocardia Isolate.</title>
        <authorList>
            <person name="Herisse M."/>
            <person name="Ishida K."/>
            <person name="Porter J.L."/>
            <person name="Howden B."/>
            <person name="Hertweck C."/>
            <person name="Stinear T.P."/>
            <person name="Pidot S.J."/>
        </authorList>
    </citation>
    <scope>NUCLEOTIDE SEQUENCE [LARGE SCALE GENOMIC DNA]</scope>
    <source>
        <strain evidence="2 3">AUSMDU00012717</strain>
    </source>
</reference>
<dbReference type="InterPro" id="IPR000600">
    <property type="entry name" value="ROK"/>
</dbReference>
<organism evidence="2 3">
    <name type="scientific">Nocardia arthritidis</name>
    <dbReference type="NCBI Taxonomy" id="228602"/>
    <lineage>
        <taxon>Bacteria</taxon>
        <taxon>Bacillati</taxon>
        <taxon>Actinomycetota</taxon>
        <taxon>Actinomycetes</taxon>
        <taxon>Mycobacteriales</taxon>
        <taxon>Nocardiaceae</taxon>
        <taxon>Nocardia</taxon>
    </lineage>
</organism>
<proteinExistence type="inferred from homology"/>
<evidence type="ECO:0000313" key="2">
    <source>
        <dbReference type="EMBL" id="QIS11621.1"/>
    </source>
</evidence>
<accession>A0A6G9YEG4</accession>
<dbReference type="EMBL" id="CP046172">
    <property type="protein sequence ID" value="QIS11621.1"/>
    <property type="molecule type" value="Genomic_DNA"/>
</dbReference>
<dbReference type="InterPro" id="IPR043129">
    <property type="entry name" value="ATPase_NBD"/>
</dbReference>
<dbReference type="SUPFAM" id="SSF53067">
    <property type="entry name" value="Actin-like ATPase domain"/>
    <property type="match status" value="1"/>
</dbReference>
<name>A0A6G9YEG4_9NOCA</name>
<comment type="similarity">
    <text evidence="1">Belongs to the ROK (NagC/XylR) family.</text>
</comment>
<evidence type="ECO:0000313" key="3">
    <source>
        <dbReference type="Proteomes" id="UP000503540"/>
    </source>
</evidence>
<protein>
    <submittedName>
        <fullName evidence="2">ROK family protein</fullName>
    </submittedName>
</protein>
<dbReference type="Pfam" id="PF00480">
    <property type="entry name" value="ROK"/>
    <property type="match status" value="1"/>
</dbReference>
<dbReference type="Proteomes" id="UP000503540">
    <property type="component" value="Chromosome"/>
</dbReference>
<keyword evidence="3" id="KW-1185">Reference proteome</keyword>
<dbReference type="AlphaFoldDB" id="A0A6G9YEG4"/>